<dbReference type="InterPro" id="IPR036056">
    <property type="entry name" value="Fibrinogen-like_C"/>
</dbReference>
<comment type="caution">
    <text evidence="3">The sequence shown here is derived from an EMBL/GenBank/DDBJ whole genome shotgun (WGS) entry which is preliminary data.</text>
</comment>
<gene>
    <name evidence="3" type="primary">TL5A_13</name>
    <name evidence="3" type="ORF">AVEN_153857_1</name>
</gene>
<evidence type="ECO:0000259" key="2">
    <source>
        <dbReference type="PROSITE" id="PS51406"/>
    </source>
</evidence>
<dbReference type="InterPro" id="IPR002181">
    <property type="entry name" value="Fibrinogen_a/b/g_C_dom"/>
</dbReference>
<feature type="signal peptide" evidence="1">
    <location>
        <begin position="1"/>
        <end position="28"/>
    </location>
</feature>
<evidence type="ECO:0000313" key="3">
    <source>
        <dbReference type="EMBL" id="GBN32981.1"/>
    </source>
</evidence>
<dbReference type="InterPro" id="IPR050373">
    <property type="entry name" value="Fibrinogen_C-term_domain"/>
</dbReference>
<feature type="chain" id="PRO_5021239847" evidence="1">
    <location>
        <begin position="29"/>
        <end position="240"/>
    </location>
</feature>
<feature type="domain" description="Fibrinogen C-terminal" evidence="2">
    <location>
        <begin position="66"/>
        <end position="240"/>
    </location>
</feature>
<dbReference type="CDD" id="cd00087">
    <property type="entry name" value="FReD"/>
    <property type="match status" value="1"/>
</dbReference>
<accession>A0A4Y2N0R4</accession>
<keyword evidence="4" id="KW-1185">Reference proteome</keyword>
<evidence type="ECO:0000313" key="4">
    <source>
        <dbReference type="Proteomes" id="UP000499080"/>
    </source>
</evidence>
<evidence type="ECO:0000256" key="1">
    <source>
        <dbReference type="SAM" id="SignalP"/>
    </source>
</evidence>
<dbReference type="Pfam" id="PF00147">
    <property type="entry name" value="Fibrinogen_C"/>
    <property type="match status" value="1"/>
</dbReference>
<dbReference type="GO" id="GO:0005615">
    <property type="term" value="C:extracellular space"/>
    <property type="evidence" value="ECO:0007669"/>
    <property type="project" value="TreeGrafter"/>
</dbReference>
<dbReference type="PROSITE" id="PS51406">
    <property type="entry name" value="FIBRINOGEN_C_2"/>
    <property type="match status" value="1"/>
</dbReference>
<dbReference type="InterPro" id="IPR014716">
    <property type="entry name" value="Fibrinogen_a/b/g_C_1"/>
</dbReference>
<proteinExistence type="predicted"/>
<name>A0A4Y2N0R4_ARAVE</name>
<dbReference type="Gene3D" id="3.90.215.10">
    <property type="entry name" value="Gamma Fibrinogen, chain A, domain 1"/>
    <property type="match status" value="1"/>
</dbReference>
<reference evidence="3 4" key="1">
    <citation type="journal article" date="2019" name="Sci. Rep.">
        <title>Orb-weaving spider Araneus ventricosus genome elucidates the spidroin gene catalogue.</title>
        <authorList>
            <person name="Kono N."/>
            <person name="Nakamura H."/>
            <person name="Ohtoshi R."/>
            <person name="Moran D.A.P."/>
            <person name="Shinohara A."/>
            <person name="Yoshida Y."/>
            <person name="Fujiwara M."/>
            <person name="Mori M."/>
            <person name="Tomita M."/>
            <person name="Arakawa K."/>
        </authorList>
    </citation>
    <scope>NUCLEOTIDE SEQUENCE [LARGE SCALE GENOMIC DNA]</scope>
</reference>
<dbReference type="PANTHER" id="PTHR19143">
    <property type="entry name" value="FIBRINOGEN/TENASCIN/ANGIOPOEITIN"/>
    <property type="match status" value="1"/>
</dbReference>
<dbReference type="EMBL" id="BGPR01008317">
    <property type="protein sequence ID" value="GBN32981.1"/>
    <property type="molecule type" value="Genomic_DNA"/>
</dbReference>
<protein>
    <submittedName>
        <fullName evidence="3">Techylectin-5A</fullName>
    </submittedName>
</protein>
<dbReference type="PANTHER" id="PTHR19143:SF458">
    <property type="entry name" value="FIBRINOGEN C-TERMINAL DOMAIN-CONTAINING PROTEIN-RELATED"/>
    <property type="match status" value="1"/>
</dbReference>
<dbReference type="SMART" id="SM00186">
    <property type="entry name" value="FBG"/>
    <property type="match status" value="1"/>
</dbReference>
<organism evidence="3 4">
    <name type="scientific">Araneus ventricosus</name>
    <name type="common">Orbweaver spider</name>
    <name type="synonym">Epeira ventricosa</name>
    <dbReference type="NCBI Taxonomy" id="182803"/>
    <lineage>
        <taxon>Eukaryota</taxon>
        <taxon>Metazoa</taxon>
        <taxon>Ecdysozoa</taxon>
        <taxon>Arthropoda</taxon>
        <taxon>Chelicerata</taxon>
        <taxon>Arachnida</taxon>
        <taxon>Araneae</taxon>
        <taxon>Araneomorphae</taxon>
        <taxon>Entelegynae</taxon>
        <taxon>Araneoidea</taxon>
        <taxon>Araneidae</taxon>
        <taxon>Araneus</taxon>
    </lineage>
</organism>
<keyword evidence="1" id="KW-0732">Signal</keyword>
<dbReference type="OrthoDB" id="6145874at2759"/>
<sequence>MKNPRYLAMTRVRTMLILLPFVISQTLGSDNIHSHCKDKSLSYLDVAADMISKAKLYFPEVPTTFEEKTYRPIDCEEVLHSGHNKSGVYTIWPRSRMTDGRSLEVYCDMDTDGGGWTVIQRRGNFHRSSDYFFRNWASYKNGFGEIEKDFWLGNDNIFALTNQRIYSIRFDLKDIDGEKRYALYDIFWIDGEKHKYTLFIQDYSGDAGSSKYQPTTRRSVWTRTAQPTMTGVPSKYRGAW</sequence>
<dbReference type="SUPFAM" id="SSF56496">
    <property type="entry name" value="Fibrinogen C-terminal domain-like"/>
    <property type="match status" value="1"/>
</dbReference>
<dbReference type="AlphaFoldDB" id="A0A4Y2N0R4"/>
<dbReference type="Proteomes" id="UP000499080">
    <property type="component" value="Unassembled WGS sequence"/>
</dbReference>
<dbReference type="NCBIfam" id="NF040941">
    <property type="entry name" value="GGGWT_bact"/>
    <property type="match status" value="1"/>
</dbReference>